<name>A0A917ESF5_9BACI</name>
<dbReference type="InterPro" id="IPR019667">
    <property type="entry name" value="Uncharacterised_YbaK"/>
</dbReference>
<gene>
    <name evidence="1" type="ORF">GCM10007140_37400</name>
</gene>
<comment type="caution">
    <text evidence="1">The sequence shown here is derived from an EMBL/GenBank/DDBJ whole genome shotgun (WGS) entry which is preliminary data.</text>
</comment>
<dbReference type="EMBL" id="BMFK01000007">
    <property type="protein sequence ID" value="GGE84375.1"/>
    <property type="molecule type" value="Genomic_DNA"/>
</dbReference>
<protein>
    <recommendedName>
        <fullName evidence="3">DUF2521 family protein</fullName>
    </recommendedName>
</protein>
<dbReference type="RefSeq" id="WP_188390031.1">
    <property type="nucleotide sequence ID" value="NZ_BMFK01000007.1"/>
</dbReference>
<dbReference type="AlphaFoldDB" id="A0A917ESF5"/>
<dbReference type="Proteomes" id="UP000605259">
    <property type="component" value="Unassembled WGS sequence"/>
</dbReference>
<reference evidence="1" key="1">
    <citation type="journal article" date="2014" name="Int. J. Syst. Evol. Microbiol.">
        <title>Complete genome sequence of Corynebacterium casei LMG S-19264T (=DSM 44701T), isolated from a smear-ripened cheese.</title>
        <authorList>
            <consortium name="US DOE Joint Genome Institute (JGI-PGF)"/>
            <person name="Walter F."/>
            <person name="Albersmeier A."/>
            <person name="Kalinowski J."/>
            <person name="Ruckert C."/>
        </authorList>
    </citation>
    <scope>NUCLEOTIDE SEQUENCE</scope>
    <source>
        <strain evidence="1">CGMCC 1.12698</strain>
    </source>
</reference>
<sequence>MGVIFTFKEKRRQKQMIFEKRALRELSLESLRASISRFLKEQPIKNRSIESIMEDYFLESAIESYLLGARYSKFSYYGEQVDAIRNRSLEEEKHLVNHLYHYFYFAGGLEDAANKQEVIYEKCKGFVETWWREGFHKGERRYKLRLIR</sequence>
<organism evidence="1 2">
    <name type="scientific">Priestia taiwanensis</name>
    <dbReference type="NCBI Taxonomy" id="1347902"/>
    <lineage>
        <taxon>Bacteria</taxon>
        <taxon>Bacillati</taxon>
        <taxon>Bacillota</taxon>
        <taxon>Bacilli</taxon>
        <taxon>Bacillales</taxon>
        <taxon>Bacillaceae</taxon>
        <taxon>Priestia</taxon>
    </lineage>
</organism>
<dbReference type="Pfam" id="PF10730">
    <property type="entry name" value="DUF2521"/>
    <property type="match status" value="1"/>
</dbReference>
<accession>A0A917ESF5</accession>
<proteinExistence type="predicted"/>
<reference evidence="1" key="2">
    <citation type="submission" date="2020-09" db="EMBL/GenBank/DDBJ databases">
        <authorList>
            <person name="Sun Q."/>
            <person name="Zhou Y."/>
        </authorList>
    </citation>
    <scope>NUCLEOTIDE SEQUENCE</scope>
    <source>
        <strain evidence="1">CGMCC 1.12698</strain>
    </source>
</reference>
<evidence type="ECO:0000313" key="1">
    <source>
        <dbReference type="EMBL" id="GGE84375.1"/>
    </source>
</evidence>
<keyword evidence="2" id="KW-1185">Reference proteome</keyword>
<evidence type="ECO:0000313" key="2">
    <source>
        <dbReference type="Proteomes" id="UP000605259"/>
    </source>
</evidence>
<evidence type="ECO:0008006" key="3">
    <source>
        <dbReference type="Google" id="ProtNLM"/>
    </source>
</evidence>